<dbReference type="GO" id="GO:0009253">
    <property type="term" value="P:peptidoglycan catabolic process"/>
    <property type="evidence" value="ECO:0007669"/>
    <property type="project" value="InterPro"/>
</dbReference>
<dbReference type="InterPro" id="IPR006619">
    <property type="entry name" value="PGRP_domain_met/bac"/>
</dbReference>
<dbReference type="GO" id="GO:0008270">
    <property type="term" value="F:zinc ion binding"/>
    <property type="evidence" value="ECO:0007669"/>
    <property type="project" value="InterPro"/>
</dbReference>
<organism evidence="4 5">
    <name type="scientific">Kouleothrix aurantiaca</name>
    <dbReference type="NCBI Taxonomy" id="186479"/>
    <lineage>
        <taxon>Bacteria</taxon>
        <taxon>Bacillati</taxon>
        <taxon>Chloroflexota</taxon>
        <taxon>Chloroflexia</taxon>
        <taxon>Chloroflexales</taxon>
        <taxon>Roseiflexineae</taxon>
        <taxon>Roseiflexaceae</taxon>
        <taxon>Kouleothrix</taxon>
    </lineage>
</organism>
<protein>
    <submittedName>
        <fullName evidence="4">N-acetylmuramoyl-L-alanine amidase</fullName>
    </submittedName>
</protein>
<accession>A0A0P9D8E2</accession>
<evidence type="ECO:0000259" key="3">
    <source>
        <dbReference type="SMART" id="SM00701"/>
    </source>
</evidence>
<dbReference type="PANTHER" id="PTHR11022">
    <property type="entry name" value="PEPTIDOGLYCAN RECOGNITION PROTEIN"/>
    <property type="match status" value="1"/>
</dbReference>
<sequence length="350" mass="37326">GRIEVNTVDASGPPPQASHAAAAAAAIGKPSVVSRVGWGSPDGQGSRVKPYYYPVNHMVVHHTADSNSLTGSEQSWADRVRAEWSFHTYSRGWGDVGYNYLIDPNGVIYEGRAGGDDVVAFHDTANYGSMGVVLIGTYANVPPTQAAQDALVRLLAWKSAQKNIDPLGRSYYYGCDISSYCRPYNAGAVVLNIAGHRQVTPGHTTCPGDQALAYLPGIRDRVKRMVSDNTSTGNTGSDLVVDDGSSGFAMSPTAWHDASCGYDGHTYWTYATDGASENSATWRPTIPTTGRYRVFVHIPQGCGLGSSPYASTAAAYRIHSAEGNTTRTVDHNTASSWVDIGAYQFNAGTD</sequence>
<keyword evidence="5" id="KW-1185">Reference proteome</keyword>
<name>A0A0P9D8E2_9CHLR</name>
<evidence type="ECO:0000313" key="4">
    <source>
        <dbReference type="EMBL" id="KPV48801.1"/>
    </source>
</evidence>
<comment type="caution">
    <text evidence="4">The sequence shown here is derived from an EMBL/GenBank/DDBJ whole genome shotgun (WGS) entry which is preliminary data.</text>
</comment>
<comment type="similarity">
    <text evidence="1">Belongs to the N-acetylmuramoyl-L-alanine amidase 2 family.</text>
</comment>
<dbReference type="SMART" id="SM00701">
    <property type="entry name" value="PGRP"/>
    <property type="match status" value="1"/>
</dbReference>
<dbReference type="AlphaFoldDB" id="A0A0P9D8E2"/>
<dbReference type="InterPro" id="IPR015510">
    <property type="entry name" value="PGRP"/>
</dbReference>
<feature type="domain" description="Peptidoglycan recognition protein family" evidence="3">
    <location>
        <begin position="30"/>
        <end position="178"/>
    </location>
</feature>
<dbReference type="InterPro" id="IPR036505">
    <property type="entry name" value="Amidase/PGRP_sf"/>
</dbReference>
<evidence type="ECO:0000256" key="1">
    <source>
        <dbReference type="ARBA" id="ARBA00007553"/>
    </source>
</evidence>
<gene>
    <name evidence="4" type="ORF">SE17_36110</name>
</gene>
<dbReference type="SMART" id="SM00644">
    <property type="entry name" value="Ami_2"/>
    <property type="match status" value="1"/>
</dbReference>
<dbReference type="Gene3D" id="3.40.80.10">
    <property type="entry name" value="Peptidoglycan recognition protein-like"/>
    <property type="match status" value="1"/>
</dbReference>
<dbReference type="Pfam" id="PF25275">
    <property type="entry name" value="Golvesin_C"/>
    <property type="match status" value="1"/>
</dbReference>
<proteinExistence type="inferred from homology"/>
<reference evidence="4 5" key="1">
    <citation type="submission" date="2015-09" db="EMBL/GenBank/DDBJ databases">
        <title>Draft genome sequence of Kouleothrix aurantiaca JCM 19913.</title>
        <authorList>
            <person name="Hemp J."/>
        </authorList>
    </citation>
    <scope>NUCLEOTIDE SEQUENCE [LARGE SCALE GENOMIC DNA]</scope>
    <source>
        <strain evidence="4 5">COM-B</strain>
    </source>
</reference>
<evidence type="ECO:0000259" key="2">
    <source>
        <dbReference type="SMART" id="SM00644"/>
    </source>
</evidence>
<feature type="domain" description="N-acetylmuramoyl-L-alanine amidase" evidence="2">
    <location>
        <begin position="40"/>
        <end position="208"/>
    </location>
</feature>
<dbReference type="SUPFAM" id="SSF55846">
    <property type="entry name" value="N-acetylmuramoyl-L-alanine amidase-like"/>
    <property type="match status" value="1"/>
</dbReference>
<dbReference type="InterPro" id="IPR033803">
    <property type="entry name" value="CBD-like_Golvesin-Xly"/>
</dbReference>
<dbReference type="InterPro" id="IPR002502">
    <property type="entry name" value="Amidase_domain"/>
</dbReference>
<dbReference type="GO" id="GO:0008745">
    <property type="term" value="F:N-acetylmuramoyl-L-alanine amidase activity"/>
    <property type="evidence" value="ECO:0007669"/>
    <property type="project" value="InterPro"/>
</dbReference>
<dbReference type="Proteomes" id="UP000050509">
    <property type="component" value="Unassembled WGS sequence"/>
</dbReference>
<dbReference type="CDD" id="cd06583">
    <property type="entry name" value="PGRP"/>
    <property type="match status" value="1"/>
</dbReference>
<feature type="non-terminal residue" evidence="4">
    <location>
        <position position="350"/>
    </location>
</feature>
<dbReference type="Pfam" id="PF01510">
    <property type="entry name" value="Amidase_2"/>
    <property type="match status" value="1"/>
</dbReference>
<evidence type="ECO:0000313" key="5">
    <source>
        <dbReference type="Proteomes" id="UP000050509"/>
    </source>
</evidence>
<feature type="non-terminal residue" evidence="4">
    <location>
        <position position="1"/>
    </location>
</feature>
<dbReference type="PANTHER" id="PTHR11022:SF41">
    <property type="entry name" value="PEPTIDOGLYCAN-RECOGNITION PROTEIN LC-RELATED"/>
    <property type="match status" value="1"/>
</dbReference>
<dbReference type="EMBL" id="LJCR01002385">
    <property type="protein sequence ID" value="KPV48801.1"/>
    <property type="molecule type" value="Genomic_DNA"/>
</dbReference>